<evidence type="ECO:0008006" key="3">
    <source>
        <dbReference type="Google" id="ProtNLM"/>
    </source>
</evidence>
<dbReference type="EMBL" id="MU070197">
    <property type="protein sequence ID" value="KAF5829146.1"/>
    <property type="molecule type" value="Genomic_DNA"/>
</dbReference>
<evidence type="ECO:0000313" key="1">
    <source>
        <dbReference type="EMBL" id="KAF5829146.1"/>
    </source>
</evidence>
<protein>
    <recommendedName>
        <fullName evidence="3">Encoded protein</fullName>
    </recommendedName>
</protein>
<reference evidence="1" key="1">
    <citation type="submission" date="2017-08" db="EMBL/GenBank/DDBJ databases">
        <authorList>
            <person name="Polle J.E."/>
            <person name="Barry K."/>
            <person name="Cushman J."/>
            <person name="Schmutz J."/>
            <person name="Tran D."/>
            <person name="Hathwaick L.T."/>
            <person name="Yim W.C."/>
            <person name="Jenkins J."/>
            <person name="Mckie-Krisberg Z.M."/>
            <person name="Prochnik S."/>
            <person name="Lindquist E."/>
            <person name="Dockter R.B."/>
            <person name="Adam C."/>
            <person name="Molina H."/>
            <person name="Bunkerborg J."/>
            <person name="Jin E."/>
            <person name="Buchheim M."/>
            <person name="Magnuson J."/>
        </authorList>
    </citation>
    <scope>NUCLEOTIDE SEQUENCE</scope>
    <source>
        <strain evidence="1">CCAP 19/18</strain>
    </source>
</reference>
<dbReference type="Proteomes" id="UP000815325">
    <property type="component" value="Unassembled WGS sequence"/>
</dbReference>
<proteinExistence type="predicted"/>
<comment type="caution">
    <text evidence="1">The sequence shown here is derived from an EMBL/GenBank/DDBJ whole genome shotgun (WGS) entry which is preliminary data.</text>
</comment>
<evidence type="ECO:0000313" key="2">
    <source>
        <dbReference type="Proteomes" id="UP000815325"/>
    </source>
</evidence>
<keyword evidence="2" id="KW-1185">Reference proteome</keyword>
<name>A0ABQ7G3G3_DUNSA</name>
<organism evidence="1 2">
    <name type="scientific">Dunaliella salina</name>
    <name type="common">Green alga</name>
    <name type="synonym">Protococcus salinus</name>
    <dbReference type="NCBI Taxonomy" id="3046"/>
    <lineage>
        <taxon>Eukaryota</taxon>
        <taxon>Viridiplantae</taxon>
        <taxon>Chlorophyta</taxon>
        <taxon>core chlorophytes</taxon>
        <taxon>Chlorophyceae</taxon>
        <taxon>CS clade</taxon>
        <taxon>Chlamydomonadales</taxon>
        <taxon>Dunaliellaceae</taxon>
        <taxon>Dunaliella</taxon>
    </lineage>
</organism>
<feature type="non-terminal residue" evidence="1">
    <location>
        <position position="80"/>
    </location>
</feature>
<sequence>MDPPQLAKNFWGGDFNSIAPVGYVIQMRSLSLFNCFSKRGIVVDDDGALIQAQKVQTTRRRSLEPSPTSLAITASATLHS</sequence>
<gene>
    <name evidence="1" type="ORF">DUNSADRAFT_16488</name>
</gene>
<accession>A0ABQ7G3G3</accession>